<dbReference type="EMBL" id="JUIV01000002">
    <property type="protein sequence ID" value="RYJ40180.1"/>
    <property type="molecule type" value="Genomic_DNA"/>
</dbReference>
<gene>
    <name evidence="2" type="ORF">NU08_0936</name>
</gene>
<dbReference type="Proteomes" id="UP000290433">
    <property type="component" value="Unassembled WGS sequence"/>
</dbReference>
<keyword evidence="2" id="KW-0808">Transferase</keyword>
<evidence type="ECO:0000313" key="2">
    <source>
        <dbReference type="EMBL" id="RYJ40180.1"/>
    </source>
</evidence>
<dbReference type="InterPro" id="IPR036890">
    <property type="entry name" value="HATPase_C_sf"/>
</dbReference>
<dbReference type="GO" id="GO:0016301">
    <property type="term" value="F:kinase activity"/>
    <property type="evidence" value="ECO:0007669"/>
    <property type="project" value="UniProtKB-KW"/>
</dbReference>
<dbReference type="Gene3D" id="2.40.330.10">
    <property type="entry name" value="DNA-binding pseudobarrel domain"/>
    <property type="match status" value="1"/>
</dbReference>
<dbReference type="Pfam" id="PF09217">
    <property type="entry name" value="EcoRII-N"/>
    <property type="match status" value="1"/>
</dbReference>
<reference evidence="2 3" key="1">
    <citation type="submission" date="2014-12" db="EMBL/GenBank/DDBJ databases">
        <title>Genome sequence of Flavobacterium anhuiense RCM74.</title>
        <authorList>
            <person name="Kim J.F."/>
            <person name="Song J.Y."/>
            <person name="Kwak M.-J."/>
            <person name="Lee S.-W."/>
        </authorList>
    </citation>
    <scope>NUCLEOTIDE SEQUENCE [LARGE SCALE GENOMIC DNA]</scope>
    <source>
        <strain evidence="2 3">RCM74</strain>
    </source>
</reference>
<evidence type="ECO:0000313" key="3">
    <source>
        <dbReference type="Proteomes" id="UP000290433"/>
    </source>
</evidence>
<proteinExistence type="predicted"/>
<dbReference type="Gene3D" id="3.30.565.10">
    <property type="entry name" value="Histidine kinase-like ATPase, C-terminal domain"/>
    <property type="match status" value="2"/>
</dbReference>
<dbReference type="InterPro" id="IPR023372">
    <property type="entry name" value="Rest_endonuc_II_EcoRII_N"/>
</dbReference>
<keyword evidence="2" id="KW-0418">Kinase</keyword>
<accession>A0A444W2R3</accession>
<sequence>MDILKKAIDAVKKNELNFFKFLRANEVGATGSHQSGILISKASHQIMFDGPSPKIKTERTVNITWPNGRISDCHFKYYDSKNEFRITNFGKNFDYLSPKSLGGLFILSMLDYENYEGYFLFEENEIEEFLKEFNLSKNEDNRLIIKTNQTTFNLSEIDTPKINLNKKTESLDDIEIPANFKSRARLLPQLGDMLIKSEDVAFLELLKNSYDADATKVTVLMDQLDSKDNSIIIIEDNGHGMDSETITDVWLELGSDYKVNKAKELKLKVTDEKQRMPIGEKGIGRLGVHKLGNEIELISKKIDQNEVYVKINWEDFDENINDIDEKGNRIKRYIEDINIIVIERAIPKHFTKKDAHGTFIAISNLKSNWTRTKIRDVQRTITSLSSPFDNNNEEFKVDFKVMDKPAWLDNIVTWENIKDLALYHFEAEIEGHEITKFNYNFTPFAVFEKVDKRNRKYTNNENDNDFSENDELILSHHTLKRRNEKNEKESFSVSKKHIGKIRIQGYVFDLESYVLNEVLDKKGLKEYLKSNSGVKVFRDDMRVYNYGEPDNDWLELNLSRVNSPGEKISNNIIVCGVFLDRENSTGLEEKTNREGFIENQHFFDFKNAVTHTIELFEILRKSDKKLLRDKYGPTKKSEPVLSSIAKLQTLVTKKVKDTEIAKEINNHLFEIESNYKLMQDRLLKTSSAGLGLGIVLHEIEKVIQELYEVVRNDSSMLKNVNSLVTRLSKLVNGYSEMFRKTGSKIVSLTDVIEDSLFSVEFRLKKHETKIIKAYERKNQIKLNLAKGLIEGIIINLIDNSLYWLDVALEEHKTIKDKLIFIDIIENENTVEIIIADNGTGFLIPTDIAIEPMETGKKAGLGLGLNIAHEIMLTQKGNLTFPDFDDYEIPNEFRKGALVSLVFKK</sequence>
<feature type="domain" description="Restriction endonuclease type II EcoRII N-terminal" evidence="1">
    <location>
        <begin position="15"/>
        <end position="115"/>
    </location>
</feature>
<dbReference type="SUPFAM" id="SSF101936">
    <property type="entry name" value="DNA-binding pseudobarrel domain"/>
    <property type="match status" value="1"/>
</dbReference>
<dbReference type="Pfam" id="PF13589">
    <property type="entry name" value="HATPase_c_3"/>
    <property type="match status" value="1"/>
</dbReference>
<name>A0A444W2R3_9FLAO</name>
<organism evidence="2 3">
    <name type="scientific">Flavobacterium anhuiense</name>
    <dbReference type="NCBI Taxonomy" id="459526"/>
    <lineage>
        <taxon>Bacteria</taxon>
        <taxon>Pseudomonadati</taxon>
        <taxon>Bacteroidota</taxon>
        <taxon>Flavobacteriia</taxon>
        <taxon>Flavobacteriales</taxon>
        <taxon>Flavobacteriaceae</taxon>
        <taxon>Flavobacterium</taxon>
    </lineage>
</organism>
<dbReference type="OrthoDB" id="9816482at2"/>
<dbReference type="InterPro" id="IPR015300">
    <property type="entry name" value="DNA-bd_pseudobarrel_sf"/>
</dbReference>
<evidence type="ECO:0000259" key="1">
    <source>
        <dbReference type="Pfam" id="PF09217"/>
    </source>
</evidence>
<comment type="caution">
    <text evidence="2">The sequence shown here is derived from an EMBL/GenBank/DDBJ whole genome shotgun (WGS) entry which is preliminary data.</text>
</comment>
<dbReference type="RefSeq" id="WP_129746041.1">
    <property type="nucleotide sequence ID" value="NZ_JUIV01000002.1"/>
</dbReference>
<protein>
    <submittedName>
        <fullName evidence="2">Histidine kinase</fullName>
    </submittedName>
</protein>
<dbReference type="AlphaFoldDB" id="A0A444W2R3"/>
<dbReference type="SUPFAM" id="SSF55874">
    <property type="entry name" value="ATPase domain of HSP90 chaperone/DNA topoisomerase II/histidine kinase"/>
    <property type="match status" value="2"/>
</dbReference>